<dbReference type="PANTHER" id="PTHR14950:SF37">
    <property type="entry name" value="ENDORIBONUCLEASE DICER"/>
    <property type="match status" value="1"/>
</dbReference>
<dbReference type="InterPro" id="IPR048512">
    <property type="entry name" value="Dicer_platform"/>
</dbReference>
<keyword evidence="8" id="KW-0378">Hydrolase</keyword>
<dbReference type="GO" id="GO:0004530">
    <property type="term" value="F:deoxyribonuclease I activity"/>
    <property type="evidence" value="ECO:0007669"/>
    <property type="project" value="TreeGrafter"/>
</dbReference>
<dbReference type="Pfam" id="PF00636">
    <property type="entry name" value="Ribonuclease_3"/>
    <property type="match status" value="2"/>
</dbReference>
<feature type="domain" description="DRBM" evidence="17">
    <location>
        <begin position="1585"/>
        <end position="1620"/>
    </location>
</feature>
<evidence type="ECO:0000259" key="22">
    <source>
        <dbReference type="PROSITE" id="PS51327"/>
    </source>
</evidence>
<gene>
    <name evidence="23" type="ORF">RI129_001726</name>
</gene>
<dbReference type="InterPro" id="IPR005034">
    <property type="entry name" value="Dicer_dimerisation"/>
</dbReference>
<feature type="domain" description="RNase III" evidence="18">
    <location>
        <begin position="1369"/>
        <end position="1527"/>
    </location>
</feature>
<dbReference type="GO" id="GO:0005737">
    <property type="term" value="C:cytoplasm"/>
    <property type="evidence" value="ECO:0007669"/>
    <property type="project" value="TreeGrafter"/>
</dbReference>
<dbReference type="PROSITE" id="PS50137">
    <property type="entry name" value="DS_RBD"/>
    <property type="match status" value="1"/>
</dbReference>
<dbReference type="PROSITE" id="PS51194">
    <property type="entry name" value="HELICASE_CTER"/>
    <property type="match status" value="1"/>
</dbReference>
<keyword evidence="14" id="KW-0464">Manganese</keyword>
<dbReference type="InterPro" id="IPR014720">
    <property type="entry name" value="dsRBD_dom"/>
</dbReference>
<keyword evidence="5" id="KW-0677">Repeat</keyword>
<evidence type="ECO:0000256" key="2">
    <source>
        <dbReference type="ARBA" id="ARBA00001946"/>
    </source>
</evidence>
<evidence type="ECO:0008006" key="25">
    <source>
        <dbReference type="Google" id="ProtNLM"/>
    </source>
</evidence>
<dbReference type="Proteomes" id="UP001329430">
    <property type="component" value="Chromosome 1"/>
</dbReference>
<dbReference type="Gene3D" id="3.30.160.380">
    <property type="entry name" value="Dicer dimerisation domain"/>
    <property type="match status" value="1"/>
</dbReference>
<dbReference type="GO" id="GO:0003723">
    <property type="term" value="F:RNA binding"/>
    <property type="evidence" value="ECO:0007669"/>
    <property type="project" value="UniProtKB-UniRule"/>
</dbReference>
<dbReference type="PROSITE" id="PS00517">
    <property type="entry name" value="RNASE_3_1"/>
    <property type="match status" value="1"/>
</dbReference>
<dbReference type="GO" id="GO:0005634">
    <property type="term" value="C:nucleus"/>
    <property type="evidence" value="ECO:0007669"/>
    <property type="project" value="TreeGrafter"/>
</dbReference>
<dbReference type="InterPro" id="IPR027417">
    <property type="entry name" value="P-loop_NTPase"/>
</dbReference>
<dbReference type="PROSITE" id="PS50821">
    <property type="entry name" value="PAZ"/>
    <property type="match status" value="1"/>
</dbReference>
<evidence type="ECO:0000256" key="8">
    <source>
        <dbReference type="ARBA" id="ARBA00022801"/>
    </source>
</evidence>
<feature type="domain" description="RNase III" evidence="18">
    <location>
        <begin position="1144"/>
        <end position="1320"/>
    </location>
</feature>
<comment type="cofactor">
    <cofactor evidence="1">
        <name>Mn(2+)</name>
        <dbReference type="ChEBI" id="CHEBI:29035"/>
    </cofactor>
</comment>
<dbReference type="GO" id="GO:0005524">
    <property type="term" value="F:ATP binding"/>
    <property type="evidence" value="ECO:0007669"/>
    <property type="project" value="UniProtKB-KW"/>
</dbReference>
<sequence length="1620" mass="186015">MEELDTGKDDFEPRDYQITIMEIAIKKNTIIFLPTGTGKTLIAVMILKRLSHSLQKPLSQGGKISIMLVNTVNLVEQQSQYLRRLTDQQVGGYSGNMSVDSWSDSVWQDQFEKHQILVMTAQILVNILQRSILSLNDVNVLIFDECHNGVDDHPMSQIMLRYSTLTDPPRIIGLSATLLNRNCKPTEVLNEVAALEATFHSKVATVEDLECLIGYATNPLEQIRRYFPYICSDTDILAIAKLEKLIQILSAVPVSKIFTSAPKPYLQPLNAEKNCKPIIRLIMDAIYHIQHFGSYCSKIVTTAHIIQLERIKKNCQDEVVETVVDTVMSSFETIRGMYETTMKTSDKVDRIFRYSSPSVIELFKILQEYKINAKVPLCGIIFVQRRFTAKVIYNVLKDLKECDPAFSFISPNFIVGFNTNPYNDTREDYYNAKMNKMVLNDFRMKKINLLVSSNVLEEGVDIPTCSLVINFDSVNNYRAYIQSKGRARHSDSFYYMLVNEGLRDDFNKKYEIMKQVEHVLNLHLVGKNEMRRDPSDDFKEEHVHLIPPYYVNGPESPQIDLLTSIPLLCFYCQTLPADKYTTYTPGWFIEQCKTTDRYRVTIELPPVSGVLELIEGPFMATKKLAKRAAALATCILLHQRGDLDDKLMPKRRIAVENDFSHYFRHWPKKSDNNAGCTKKQRIHDKKIPTICSGLILPHQTVYLHVIELTPIFSCSSNLGVETIYNLYQSELCYGFLSAQELPQLCQFSAFVTAGEILVDINVNYKRITLTEEDIFHLKSFHCLIFKDVLRLLKLFLVFDNNYEKDGFLVVPIKKNAQDVEIDMETAIGNKELIEQKNEPTDFEKLSLDVTDENYRCTIVTPWYRPDDQQYLVIRVCDELNPYSDFPSEEFTTYAEYFNEKYHKHLVNEDQPLLLVKGLSKRLNCIKPRQFCNKRKREKVYEDLEEHLIPELCVKQEFPAALWLQATLLPTILHRILTLLQADELRLLIAKGIDLGIQEIPPTEKWKALVSDEHVVNEDTEEETQTKRPEVSQDEIVISDFEIPMIELVQDFVEKKLNTEYPWNALDEPIDLERHHNVTLMDIQYFDNFMSQAVSADYHLEKNDMANKNTFLAIKYDKEYIYKEIKCLKITENSRGPELVDIFAALATAKNNDIVNLERLETLGDSFLKLSISLFLVLKYPTFNEGTLTSLKGKLISNKNLFYIGKMKGITGYVKASNFAPNFEWKPPSFTIPKMLKEKLNYTVSINSLFQYAFTKEEQISGILNGVSEDTIMAANDDMDEDIDEVAYDSMYSFLDQHIVKDKSVADCLEALLGVYFQAYGFKGGLSLLNWLEIVPQSENIEGLFQMALPDPVLNRIATERNADYHIPAWQKVEDKLCYKFKNRAYLLQALTHSSYTSNRITNCYQTLEFLGDAVLDFLITCHIYEACGNLSPGDLTDLRSALVNNVTFACFTVRCGFQKHLLFSNNQLLKYINTFVQHQESNDHAINKDVLTLIDEEDLHLGEHIDVPKVLGDTFEALIGAVFLDSDMCLETVWKVIHRIMWKEIELFTINVPKNPIRMIHETVGAHPEFGPAVTLDDGRMLVKLEFMINGTKKIVHGVGENKVLAKKAAAKIALRFLHK</sequence>
<dbReference type="InterPro" id="IPR006935">
    <property type="entry name" value="Helicase/UvrB_N"/>
</dbReference>
<dbReference type="GO" id="GO:0030422">
    <property type="term" value="P:siRNA processing"/>
    <property type="evidence" value="ECO:0007669"/>
    <property type="project" value="InterPro"/>
</dbReference>
<dbReference type="InterPro" id="IPR000999">
    <property type="entry name" value="RNase_III_dom"/>
</dbReference>
<evidence type="ECO:0000256" key="11">
    <source>
        <dbReference type="ARBA" id="ARBA00022842"/>
    </source>
</evidence>
<feature type="domain" description="PAZ" evidence="19">
    <location>
        <begin position="844"/>
        <end position="956"/>
    </location>
</feature>
<keyword evidence="9" id="KW-0347">Helicase</keyword>
<evidence type="ECO:0000259" key="20">
    <source>
        <dbReference type="PROSITE" id="PS51192"/>
    </source>
</evidence>
<dbReference type="PROSITE" id="PS51192">
    <property type="entry name" value="HELICASE_ATP_BIND_1"/>
    <property type="match status" value="1"/>
</dbReference>
<evidence type="ECO:0000256" key="15">
    <source>
        <dbReference type="ARBA" id="ARBA00035116"/>
    </source>
</evidence>
<dbReference type="Gene3D" id="3.40.50.300">
    <property type="entry name" value="P-loop containing nucleotide triphosphate hydrolases"/>
    <property type="match status" value="2"/>
</dbReference>
<evidence type="ECO:0000256" key="6">
    <source>
        <dbReference type="ARBA" id="ARBA00022741"/>
    </source>
</evidence>
<keyword evidence="13" id="KW-0943">RNA-mediated gene silencing</keyword>
<dbReference type="Pfam" id="PF20932">
    <property type="entry name" value="Dicer_dsRBD"/>
    <property type="match status" value="1"/>
</dbReference>
<dbReference type="PROSITE" id="PS51327">
    <property type="entry name" value="DICER_DSRBF"/>
    <property type="match status" value="1"/>
</dbReference>
<dbReference type="GO" id="GO:0004525">
    <property type="term" value="F:ribonuclease III activity"/>
    <property type="evidence" value="ECO:0007669"/>
    <property type="project" value="InterPro"/>
</dbReference>
<keyword evidence="7" id="KW-0255">Endonuclease</keyword>
<dbReference type="InterPro" id="IPR001650">
    <property type="entry name" value="Helicase_C-like"/>
</dbReference>
<keyword evidence="6" id="KW-0547">Nucleotide-binding</keyword>
<evidence type="ECO:0000256" key="1">
    <source>
        <dbReference type="ARBA" id="ARBA00001936"/>
    </source>
</evidence>
<evidence type="ECO:0000256" key="5">
    <source>
        <dbReference type="ARBA" id="ARBA00022737"/>
    </source>
</evidence>
<evidence type="ECO:0000256" key="12">
    <source>
        <dbReference type="ARBA" id="ARBA00022884"/>
    </source>
</evidence>
<dbReference type="Pfam" id="PF20931">
    <property type="entry name" value="Dicer_platform"/>
    <property type="match status" value="1"/>
</dbReference>
<evidence type="ECO:0000256" key="14">
    <source>
        <dbReference type="ARBA" id="ARBA00023211"/>
    </source>
</evidence>
<dbReference type="EMBL" id="JAVRBK010000001">
    <property type="protein sequence ID" value="KAK5650697.1"/>
    <property type="molecule type" value="Genomic_DNA"/>
</dbReference>
<feature type="domain" description="Helicase ATP-binding" evidence="20">
    <location>
        <begin position="20"/>
        <end position="196"/>
    </location>
</feature>
<dbReference type="InterPro" id="IPR014001">
    <property type="entry name" value="Helicase_ATP-bd"/>
</dbReference>
<feature type="domain" description="Dicer dsRNA-binding fold" evidence="22">
    <location>
        <begin position="564"/>
        <end position="657"/>
    </location>
</feature>
<dbReference type="Gene3D" id="2.170.260.10">
    <property type="entry name" value="paz domain"/>
    <property type="match status" value="1"/>
</dbReference>
<accession>A0AAN7VL62</accession>
<evidence type="ECO:0000256" key="3">
    <source>
        <dbReference type="ARBA" id="ARBA00022722"/>
    </source>
</evidence>
<dbReference type="InterPro" id="IPR044441">
    <property type="entry name" value="DICER_DSRM"/>
</dbReference>
<dbReference type="SUPFAM" id="SSF101690">
    <property type="entry name" value="PAZ domain"/>
    <property type="match status" value="1"/>
</dbReference>
<dbReference type="GO" id="GO:0070578">
    <property type="term" value="C:RISC-loading complex"/>
    <property type="evidence" value="ECO:0007669"/>
    <property type="project" value="TreeGrafter"/>
</dbReference>
<dbReference type="CDD" id="cd00593">
    <property type="entry name" value="RIBOc"/>
    <property type="match status" value="2"/>
</dbReference>
<keyword evidence="11" id="KW-0460">Magnesium</keyword>
<keyword evidence="3" id="KW-0540">Nuclease</keyword>
<dbReference type="SUPFAM" id="SSF52540">
    <property type="entry name" value="P-loop containing nucleoside triphosphate hydrolases"/>
    <property type="match status" value="1"/>
</dbReference>
<dbReference type="Pfam" id="PF02170">
    <property type="entry name" value="PAZ"/>
    <property type="match status" value="1"/>
</dbReference>
<dbReference type="SUPFAM" id="SSF69065">
    <property type="entry name" value="RNase III domain-like"/>
    <property type="match status" value="2"/>
</dbReference>
<dbReference type="SUPFAM" id="SSF54768">
    <property type="entry name" value="dsRNA-binding domain-like"/>
    <property type="match status" value="1"/>
</dbReference>
<evidence type="ECO:0000259" key="19">
    <source>
        <dbReference type="PROSITE" id="PS50821"/>
    </source>
</evidence>
<dbReference type="Pfam" id="PF03368">
    <property type="entry name" value="Dicer_dimer"/>
    <property type="match status" value="1"/>
</dbReference>
<protein>
    <recommendedName>
        <fullName evidence="25">Dicer-2</fullName>
    </recommendedName>
</protein>
<dbReference type="Pfam" id="PF04851">
    <property type="entry name" value="ResIII"/>
    <property type="match status" value="1"/>
</dbReference>
<dbReference type="FunFam" id="1.10.1520.10:FF:000005">
    <property type="entry name" value="Putative endoribonuclease dicer"/>
    <property type="match status" value="1"/>
</dbReference>
<dbReference type="GO" id="GO:0004386">
    <property type="term" value="F:helicase activity"/>
    <property type="evidence" value="ECO:0007669"/>
    <property type="project" value="UniProtKB-KW"/>
</dbReference>
<evidence type="ECO:0000256" key="9">
    <source>
        <dbReference type="ARBA" id="ARBA00022806"/>
    </source>
</evidence>
<comment type="caution">
    <text evidence="23">The sequence shown here is derived from an EMBL/GenBank/DDBJ whole genome shotgun (WGS) entry which is preliminary data.</text>
</comment>
<dbReference type="SMART" id="SM00535">
    <property type="entry name" value="RIBOc"/>
    <property type="match status" value="2"/>
</dbReference>
<dbReference type="PROSITE" id="PS50142">
    <property type="entry name" value="RNASE_3_2"/>
    <property type="match status" value="2"/>
</dbReference>
<dbReference type="CDD" id="cd18034">
    <property type="entry name" value="DEXHc_dicer"/>
    <property type="match status" value="1"/>
</dbReference>
<dbReference type="InterPro" id="IPR003100">
    <property type="entry name" value="PAZ_dom"/>
</dbReference>
<keyword evidence="4" id="KW-0479">Metal-binding</keyword>
<reference evidence="23 24" key="1">
    <citation type="journal article" date="2024" name="Insects">
        <title>An Improved Chromosome-Level Genome Assembly of the Firefly Pyrocoelia pectoralis.</title>
        <authorList>
            <person name="Fu X."/>
            <person name="Meyer-Rochow V.B."/>
            <person name="Ballantyne L."/>
            <person name="Zhu X."/>
        </authorList>
    </citation>
    <scope>NUCLEOTIDE SEQUENCE [LARGE SCALE GENOMIC DNA]</scope>
    <source>
        <strain evidence="23">XCY_ONT2</strain>
    </source>
</reference>
<keyword evidence="12 16" id="KW-0694">RNA-binding</keyword>
<proteinExistence type="inferred from homology"/>
<dbReference type="Gene3D" id="3.30.160.20">
    <property type="match status" value="1"/>
</dbReference>
<name>A0AAN7VL62_9COLE</name>
<dbReference type="PANTHER" id="PTHR14950">
    <property type="entry name" value="DICER-RELATED"/>
    <property type="match status" value="1"/>
</dbReference>
<evidence type="ECO:0000259" key="18">
    <source>
        <dbReference type="PROSITE" id="PS50142"/>
    </source>
</evidence>
<feature type="domain" description="Helicase C-terminal" evidence="21">
    <location>
        <begin position="358"/>
        <end position="535"/>
    </location>
</feature>
<evidence type="ECO:0000256" key="10">
    <source>
        <dbReference type="ARBA" id="ARBA00022840"/>
    </source>
</evidence>
<evidence type="ECO:0000256" key="16">
    <source>
        <dbReference type="PROSITE-ProRule" id="PRU00657"/>
    </source>
</evidence>
<dbReference type="InterPro" id="IPR036085">
    <property type="entry name" value="PAZ_dom_sf"/>
</dbReference>
<dbReference type="SMART" id="SM00490">
    <property type="entry name" value="HELICc"/>
    <property type="match status" value="1"/>
</dbReference>
<keyword evidence="24" id="KW-1185">Reference proteome</keyword>
<dbReference type="GO" id="GO:0046872">
    <property type="term" value="F:metal ion binding"/>
    <property type="evidence" value="ECO:0007669"/>
    <property type="project" value="UniProtKB-KW"/>
</dbReference>
<evidence type="ECO:0000313" key="24">
    <source>
        <dbReference type="Proteomes" id="UP001329430"/>
    </source>
</evidence>
<dbReference type="Pfam" id="PF00271">
    <property type="entry name" value="Helicase_C"/>
    <property type="match status" value="1"/>
</dbReference>
<dbReference type="FunFam" id="3.40.50.300:FF:000628">
    <property type="entry name" value="Endoribonuclease Dicer"/>
    <property type="match status" value="1"/>
</dbReference>
<comment type="similarity">
    <text evidence="15 16">Belongs to the helicase family. Dicer subfamily.</text>
</comment>
<keyword evidence="10" id="KW-0067">ATP-binding</keyword>
<dbReference type="SMART" id="SM00949">
    <property type="entry name" value="PAZ"/>
    <property type="match status" value="1"/>
</dbReference>
<evidence type="ECO:0000313" key="23">
    <source>
        <dbReference type="EMBL" id="KAK5650697.1"/>
    </source>
</evidence>
<dbReference type="SMART" id="SM00487">
    <property type="entry name" value="DEXDc"/>
    <property type="match status" value="1"/>
</dbReference>
<evidence type="ECO:0000256" key="13">
    <source>
        <dbReference type="ARBA" id="ARBA00023158"/>
    </source>
</evidence>
<comment type="cofactor">
    <cofactor evidence="2">
        <name>Mg(2+)</name>
        <dbReference type="ChEBI" id="CHEBI:18420"/>
    </cofactor>
</comment>
<dbReference type="Gene3D" id="1.10.1520.10">
    <property type="entry name" value="Ribonuclease III domain"/>
    <property type="match status" value="2"/>
</dbReference>
<evidence type="ECO:0000256" key="7">
    <source>
        <dbReference type="ARBA" id="ARBA00022759"/>
    </source>
</evidence>
<evidence type="ECO:0000256" key="4">
    <source>
        <dbReference type="ARBA" id="ARBA00022723"/>
    </source>
</evidence>
<dbReference type="InterPro" id="IPR036389">
    <property type="entry name" value="RNase_III_sf"/>
</dbReference>
<dbReference type="GO" id="GO:0006309">
    <property type="term" value="P:apoptotic DNA fragmentation"/>
    <property type="evidence" value="ECO:0007669"/>
    <property type="project" value="TreeGrafter"/>
</dbReference>
<dbReference type="InterPro" id="IPR038248">
    <property type="entry name" value="Dicer_dimer_sf"/>
</dbReference>
<evidence type="ECO:0000259" key="17">
    <source>
        <dbReference type="PROSITE" id="PS50137"/>
    </source>
</evidence>
<dbReference type="GO" id="GO:0031054">
    <property type="term" value="P:pre-miRNA processing"/>
    <property type="evidence" value="ECO:0007669"/>
    <property type="project" value="InterPro"/>
</dbReference>
<evidence type="ECO:0000259" key="21">
    <source>
        <dbReference type="PROSITE" id="PS51194"/>
    </source>
</evidence>
<dbReference type="GO" id="GO:0003677">
    <property type="term" value="F:DNA binding"/>
    <property type="evidence" value="ECO:0007669"/>
    <property type="project" value="InterPro"/>
</dbReference>
<organism evidence="23 24">
    <name type="scientific">Pyrocoelia pectoralis</name>
    <dbReference type="NCBI Taxonomy" id="417401"/>
    <lineage>
        <taxon>Eukaryota</taxon>
        <taxon>Metazoa</taxon>
        <taxon>Ecdysozoa</taxon>
        <taxon>Arthropoda</taxon>
        <taxon>Hexapoda</taxon>
        <taxon>Insecta</taxon>
        <taxon>Pterygota</taxon>
        <taxon>Neoptera</taxon>
        <taxon>Endopterygota</taxon>
        <taxon>Coleoptera</taxon>
        <taxon>Polyphaga</taxon>
        <taxon>Elateriformia</taxon>
        <taxon>Elateroidea</taxon>
        <taxon>Lampyridae</taxon>
        <taxon>Lampyrinae</taxon>
        <taxon>Pyrocoelia</taxon>
    </lineage>
</organism>